<dbReference type="Pfam" id="PF09735">
    <property type="entry name" value="Nckap1"/>
    <property type="match status" value="1"/>
</dbReference>
<dbReference type="PANTHER" id="PTHR12093">
    <property type="entry name" value="NCK-ASSOCIATED PROTEIN 1"/>
    <property type="match status" value="1"/>
</dbReference>
<evidence type="ECO:0000256" key="1">
    <source>
        <dbReference type="ARBA" id="ARBA00037947"/>
    </source>
</evidence>
<reference evidence="3" key="2">
    <citation type="submission" date="2015-08" db="UniProtKB">
        <authorList>
            <consortium name="WormBaseParasite"/>
        </authorList>
    </citation>
    <scope>IDENTIFICATION</scope>
</reference>
<comment type="similarity">
    <text evidence="1">Belongs to the HEM-1/HEM-2 family.</text>
</comment>
<accession>A0A0K0F7K7</accession>
<dbReference type="GO" id="GO:0031209">
    <property type="term" value="C:SCAR complex"/>
    <property type="evidence" value="ECO:0007669"/>
    <property type="project" value="TreeGrafter"/>
</dbReference>
<dbReference type="Proteomes" id="UP000035680">
    <property type="component" value="Unassembled WGS sequence"/>
</dbReference>
<dbReference type="InterPro" id="IPR019137">
    <property type="entry name" value="Nck-associated_protein-1"/>
</dbReference>
<sequence>MANISPLKFAEKLTILNSRTIGLLTRLYNIKKACFDPKLRPKFLYEKTIEGAVKLLLKKFPLSDLKNNQSVFDTVRKQKSEIMKSLSLYYFTFVDVLDLKDHIMELLTKMNMVCRKFDLTLNFELTKVYLDLVTNYCSLMILMSRIDDKKAVLSMYNLCHEMINNCNESSFPRMGQMIVDFENPYRKLNEDLTPINRLMHSSLVSLSKIYLHRNIHADVWRGAQMLSLTTNSSQMLYLAQTETINCEFLSIDTMERWIVLLTIACHGVLLNDSIIVGMWQRTLQTSLVVPLFRDEIINLHNVFVECFEGTKGSSKKINEVKENYNIAIQTSNSIHLERRRFLREALKDLTLLYDDQPGILGPKILFALIGLCFARDEINWYVRHFKEWPQNSKKHKSQNFMVDRQISELIYYTLQLRTIVEKYDRIVSNYYFKYLKSYDAYVMQECIMEIGSRLAKDDEVRLHSIHASMQENIKPTYETYQDIKLDWFRIQANASVEKYGINLEDYRKLSILLNTSCWHFELIGNLKTLLMKCSSLDIYAFYQEQLKEQFDEARNSHYFSRYAISFAKLTGDFECLLHDMCPEEHDTIIDRAIRYSTLFLEDIGKRLCTVSLSMISEEYDLNCQASATRCAELIDITNRAQIGKGNRVPEIVPMPGHESVRISRDQLTSMDKQLSILTDLINAVTSWDSFYVFDSILVPKDYVLRYYDKSLITIFSLKFFVDQEKKIISRPSDLVRFINSELTILHFVERCLGIDLQRLFTSVLNQESLTIDVYNNETFTSLYIKFYVASVLKKASTGNVHFSMITSTFSSTPDYEGPPPEHYTDPSELMALATLIGPFGIKNICDHIMWQCAAQIMELLRLTAQNKQILCEARRIYTHPGKIKDILDKLGDHDTETKKKAPQNQTNQTVHFFTNRLTIVGILMSFKKMLLFSAKSVFKKRLKFLHSCSENIMNEFNDEAKVKAHELFSTLVVEENDYSILVSMIEQDYDSLNVKDGNEFHLICSLLMVFAAITLPRLSAQTQSMLKISTHSTSNNINAIPVALDTISNVLFAICGRLDCDERMKEFLRIMSCGLLQIVGSSASEQCLNLRTLNVLLEDIVNESKWITFDDLQEVFPHNLIASSYTSCFISEKTSVNL</sequence>
<evidence type="ECO:0000313" key="2">
    <source>
        <dbReference type="Proteomes" id="UP000035680"/>
    </source>
</evidence>
<dbReference type="PANTHER" id="PTHR12093:SF10">
    <property type="entry name" value="MEMBRANE-ASSOCIATED PROTEIN HEM"/>
    <property type="match status" value="1"/>
</dbReference>
<dbReference type="GO" id="GO:0030031">
    <property type="term" value="P:cell projection assembly"/>
    <property type="evidence" value="ECO:0007669"/>
    <property type="project" value="TreeGrafter"/>
</dbReference>
<reference evidence="2" key="1">
    <citation type="submission" date="2014-07" db="EMBL/GenBank/DDBJ databases">
        <authorList>
            <person name="Martin A.A"/>
            <person name="De Silva N."/>
        </authorList>
    </citation>
    <scope>NUCLEOTIDE SEQUENCE</scope>
</reference>
<dbReference type="GO" id="GO:0048812">
    <property type="term" value="P:neuron projection morphogenesis"/>
    <property type="evidence" value="ECO:0007669"/>
    <property type="project" value="TreeGrafter"/>
</dbReference>
<keyword evidence="2" id="KW-1185">Reference proteome</keyword>
<organism evidence="2 3">
    <name type="scientific">Strongyloides venezuelensis</name>
    <name type="common">Threadworm</name>
    <dbReference type="NCBI Taxonomy" id="75913"/>
    <lineage>
        <taxon>Eukaryota</taxon>
        <taxon>Metazoa</taxon>
        <taxon>Ecdysozoa</taxon>
        <taxon>Nematoda</taxon>
        <taxon>Chromadorea</taxon>
        <taxon>Rhabditida</taxon>
        <taxon>Tylenchina</taxon>
        <taxon>Panagrolaimomorpha</taxon>
        <taxon>Strongyloidoidea</taxon>
        <taxon>Strongyloididae</taxon>
        <taxon>Strongyloides</taxon>
    </lineage>
</organism>
<protein>
    <submittedName>
        <fullName evidence="3">Membrane-associated protein gex-3 (inferred by orthology to a C. elegans protein)</fullName>
    </submittedName>
</protein>
<dbReference type="WBParaSite" id="SVE_0480400.1">
    <property type="protein sequence ID" value="SVE_0480400.1"/>
    <property type="gene ID" value="SVE_0480400"/>
</dbReference>
<evidence type="ECO:0000313" key="3">
    <source>
        <dbReference type="WBParaSite" id="SVE_0480400.1"/>
    </source>
</evidence>
<name>A0A0K0F7K7_STRVS</name>
<proteinExistence type="inferred from homology"/>
<dbReference type="GO" id="GO:0030866">
    <property type="term" value="P:cortical actin cytoskeleton organization"/>
    <property type="evidence" value="ECO:0007669"/>
    <property type="project" value="TreeGrafter"/>
</dbReference>
<dbReference type="STRING" id="75913.A0A0K0F7K7"/>
<dbReference type="AlphaFoldDB" id="A0A0K0F7K7"/>
<dbReference type="GO" id="GO:0016477">
    <property type="term" value="P:cell migration"/>
    <property type="evidence" value="ECO:0007669"/>
    <property type="project" value="TreeGrafter"/>
</dbReference>